<dbReference type="CDD" id="cd17763">
    <property type="entry name" value="UP_hUPP-like"/>
    <property type="match status" value="1"/>
</dbReference>
<dbReference type="KEGG" id="dpl:KGM_208154B"/>
<evidence type="ECO:0000256" key="2">
    <source>
        <dbReference type="PIRSR" id="PIRSR610059-50"/>
    </source>
</evidence>
<evidence type="ECO:0000313" key="4">
    <source>
        <dbReference type="EMBL" id="OWR47073.1"/>
    </source>
</evidence>
<dbReference type="eggNOG" id="KOG3728">
    <property type="taxonomic scope" value="Eukaryota"/>
</dbReference>
<dbReference type="InParanoid" id="A0A212F011"/>
<dbReference type="AlphaFoldDB" id="A0A212F011"/>
<comment type="similarity">
    <text evidence="1">Belongs to the PNP/UDP phosphorylase family.</text>
</comment>
<reference evidence="4 5" key="1">
    <citation type="journal article" date="2011" name="Cell">
        <title>The monarch butterfly genome yields insights into long-distance migration.</title>
        <authorList>
            <person name="Zhan S."/>
            <person name="Merlin C."/>
            <person name="Boore J.L."/>
            <person name="Reppert S.M."/>
        </authorList>
    </citation>
    <scope>NUCLEOTIDE SEQUENCE [LARGE SCALE GENOMIC DNA]</scope>
    <source>
        <strain evidence="4">F-2</strain>
    </source>
</reference>
<dbReference type="PANTHER" id="PTHR43691:SF11">
    <property type="entry name" value="FI09636P-RELATED"/>
    <property type="match status" value="1"/>
</dbReference>
<feature type="binding site" evidence="2">
    <location>
        <position position="163"/>
    </location>
    <ligand>
        <name>substrate</name>
    </ligand>
</feature>
<sequence>FVCMGGTKKRMKDFAEYIANVLQLPNEGLVNITKNSHRYAMYKIGPVLSVNHGMGVPSMTILLQEIIKMLFYAKAKDPIFFRIGTCGGLKIPAGSVVISSWALNGTMEKSYNLPIMGEVHKLPSFFDKRLNQELHFLASEETGFETFIAGTMAADDFYQGQARLDGPFCDYSEADKMSFLNQLFDIGVRNIEMEATAFAALTSQAGIRAADVCVTFLDRLKGDQVTSSKSKLVELQERPMVLVGKYISRYYVTKLK</sequence>
<dbReference type="PANTHER" id="PTHR43691">
    <property type="entry name" value="URIDINE PHOSPHORYLASE"/>
    <property type="match status" value="1"/>
</dbReference>
<feature type="non-terminal residue" evidence="4">
    <location>
        <position position="1"/>
    </location>
</feature>
<dbReference type="EMBL" id="AGBW02011194">
    <property type="protein sequence ID" value="OWR47073.1"/>
    <property type="molecule type" value="Genomic_DNA"/>
</dbReference>
<evidence type="ECO:0000259" key="3">
    <source>
        <dbReference type="Pfam" id="PF01048"/>
    </source>
</evidence>
<dbReference type="GO" id="GO:0005829">
    <property type="term" value="C:cytosol"/>
    <property type="evidence" value="ECO:0007669"/>
    <property type="project" value="TreeGrafter"/>
</dbReference>
<proteinExistence type="inferred from homology"/>
<keyword evidence="5" id="KW-1185">Reference proteome</keyword>
<dbReference type="GO" id="GO:0006218">
    <property type="term" value="P:uridine catabolic process"/>
    <property type="evidence" value="ECO:0007669"/>
    <property type="project" value="TreeGrafter"/>
</dbReference>
<dbReference type="Proteomes" id="UP000007151">
    <property type="component" value="Unassembled WGS sequence"/>
</dbReference>
<dbReference type="InterPro" id="IPR000845">
    <property type="entry name" value="Nucleoside_phosphorylase_d"/>
</dbReference>
<feature type="binding site" evidence="2">
    <location>
        <position position="38"/>
    </location>
    <ligand>
        <name>phosphate</name>
        <dbReference type="ChEBI" id="CHEBI:43474"/>
    </ligand>
</feature>
<feature type="binding site" evidence="2">
    <location>
        <position position="161"/>
    </location>
    <ligand>
        <name>substrate</name>
    </ligand>
</feature>
<dbReference type="STRING" id="278856.A0A212F011"/>
<dbReference type="NCBIfam" id="TIGR01719">
    <property type="entry name" value="euk_UDPppase"/>
    <property type="match status" value="1"/>
</dbReference>
<dbReference type="InterPro" id="IPR010059">
    <property type="entry name" value="Uridine_phosphorylase_euk"/>
</dbReference>
<gene>
    <name evidence="4" type="ORF">KGM_208154B</name>
</gene>
<dbReference type="GO" id="GO:0009166">
    <property type="term" value="P:nucleotide catabolic process"/>
    <property type="evidence" value="ECO:0007669"/>
    <property type="project" value="InterPro"/>
</dbReference>
<dbReference type="GO" id="GO:0004850">
    <property type="term" value="F:uridine phosphorylase activity"/>
    <property type="evidence" value="ECO:0007669"/>
    <property type="project" value="InterPro"/>
</dbReference>
<evidence type="ECO:0000313" key="5">
    <source>
        <dbReference type="Proteomes" id="UP000007151"/>
    </source>
</evidence>
<dbReference type="SUPFAM" id="SSF53167">
    <property type="entry name" value="Purine and uridine phosphorylases"/>
    <property type="match status" value="1"/>
</dbReference>
<feature type="binding site" evidence="2">
    <location>
        <begin position="82"/>
        <end position="85"/>
    </location>
    <ligand>
        <name>phosphate</name>
        <dbReference type="ChEBI" id="CHEBI:43474"/>
    </ligand>
</feature>
<feature type="domain" description="Nucleoside phosphorylase" evidence="3">
    <location>
        <begin position="2"/>
        <end position="222"/>
    </location>
</feature>
<comment type="caution">
    <text evidence="4">The sequence shown here is derived from an EMBL/GenBank/DDBJ whole genome shotgun (WGS) entry which is preliminary data.</text>
</comment>
<organism evidence="4 5">
    <name type="scientific">Danaus plexippus plexippus</name>
    <dbReference type="NCBI Taxonomy" id="278856"/>
    <lineage>
        <taxon>Eukaryota</taxon>
        <taxon>Metazoa</taxon>
        <taxon>Ecdysozoa</taxon>
        <taxon>Arthropoda</taxon>
        <taxon>Hexapoda</taxon>
        <taxon>Insecta</taxon>
        <taxon>Pterygota</taxon>
        <taxon>Neoptera</taxon>
        <taxon>Endopterygota</taxon>
        <taxon>Lepidoptera</taxon>
        <taxon>Glossata</taxon>
        <taxon>Ditrysia</taxon>
        <taxon>Papilionoidea</taxon>
        <taxon>Nymphalidae</taxon>
        <taxon>Danainae</taxon>
        <taxon>Danaini</taxon>
        <taxon>Danaina</taxon>
        <taxon>Danaus</taxon>
        <taxon>Danaus</taxon>
    </lineage>
</organism>
<name>A0A212F011_DANPL</name>
<dbReference type="Pfam" id="PF01048">
    <property type="entry name" value="PNP_UDP_1"/>
    <property type="match status" value="1"/>
</dbReference>
<protein>
    <submittedName>
        <fullName evidence="4">Uridine phosphorylase 1 isoform 2</fullName>
    </submittedName>
</protein>
<accession>A0A212F011</accession>
<dbReference type="InterPro" id="IPR035994">
    <property type="entry name" value="Nucleoside_phosphorylase_sf"/>
</dbReference>
<evidence type="ECO:0000256" key="1">
    <source>
        <dbReference type="ARBA" id="ARBA00010456"/>
    </source>
</evidence>
<dbReference type="Gene3D" id="3.40.50.1580">
    <property type="entry name" value="Nucleoside phosphorylase domain"/>
    <property type="match status" value="1"/>
</dbReference>